<dbReference type="EMBL" id="RHHB01000003">
    <property type="protein sequence ID" value="RNB51608.1"/>
    <property type="molecule type" value="Genomic_DNA"/>
</dbReference>
<evidence type="ECO:0000313" key="1">
    <source>
        <dbReference type="EMBL" id="RNB51608.1"/>
    </source>
</evidence>
<proteinExistence type="predicted"/>
<keyword evidence="2" id="KW-1185">Reference proteome</keyword>
<gene>
    <name evidence="1" type="ORF">EDM22_04055</name>
</gene>
<accession>A0A3M8AK84</accession>
<sequence>MGYLDDSCERYDARVRSEHQPLAAAILALVHDSDTTAGLLSRIGLRSALPWADGTLEGDPLWVRDSVTTGPIPVVSMLTVVRAQGRSSDEFGEARLAPAFTSARLGDHWVTFHSWWEQPRIYSFPDVAITRRDLVLHLANDDGAGALLTDARPLESQAISRLGSAGSLLPGRPGSSIHDDSLVSAAIRQIAEEVRFTLRATLHEVLDARVEAGGVPRDEPVEAPAGA</sequence>
<dbReference type="AlphaFoldDB" id="A0A3M8AK84"/>
<organism evidence="1 2">
    <name type="scientific">Agromyces tardus</name>
    <dbReference type="NCBI Taxonomy" id="2583849"/>
    <lineage>
        <taxon>Bacteria</taxon>
        <taxon>Bacillati</taxon>
        <taxon>Actinomycetota</taxon>
        <taxon>Actinomycetes</taxon>
        <taxon>Micrococcales</taxon>
        <taxon>Microbacteriaceae</taxon>
        <taxon>Agromyces</taxon>
    </lineage>
</organism>
<dbReference type="Proteomes" id="UP000275048">
    <property type="component" value="Unassembled WGS sequence"/>
</dbReference>
<comment type="caution">
    <text evidence="1">The sequence shown here is derived from an EMBL/GenBank/DDBJ whole genome shotgun (WGS) entry which is preliminary data.</text>
</comment>
<protein>
    <submittedName>
        <fullName evidence="1">Uncharacterized protein</fullName>
    </submittedName>
</protein>
<reference evidence="1 2" key="1">
    <citation type="submission" date="2018-10" db="EMBL/GenBank/DDBJ databases">
        <title>Isolation, diversity and antibacterial activity of antinobacteria from the wheat rhizosphere soil.</title>
        <authorList>
            <person name="Sun T."/>
        </authorList>
    </citation>
    <scope>NUCLEOTIDE SEQUENCE [LARGE SCALE GENOMIC DNA]</scope>
    <source>
        <strain evidence="1 2">SJ-23</strain>
    </source>
</reference>
<name>A0A3M8AK84_9MICO</name>
<evidence type="ECO:0000313" key="2">
    <source>
        <dbReference type="Proteomes" id="UP000275048"/>
    </source>
</evidence>